<name>A0A5D2KVX9_GOSTO</name>
<organism evidence="2 3">
    <name type="scientific">Gossypium tomentosum</name>
    <name type="common">Hawaiian cotton</name>
    <name type="synonym">Gossypium sandvicense</name>
    <dbReference type="NCBI Taxonomy" id="34277"/>
    <lineage>
        <taxon>Eukaryota</taxon>
        <taxon>Viridiplantae</taxon>
        <taxon>Streptophyta</taxon>
        <taxon>Embryophyta</taxon>
        <taxon>Tracheophyta</taxon>
        <taxon>Spermatophyta</taxon>
        <taxon>Magnoliopsida</taxon>
        <taxon>eudicotyledons</taxon>
        <taxon>Gunneridae</taxon>
        <taxon>Pentapetalae</taxon>
        <taxon>rosids</taxon>
        <taxon>malvids</taxon>
        <taxon>Malvales</taxon>
        <taxon>Malvaceae</taxon>
        <taxon>Malvoideae</taxon>
        <taxon>Gossypium</taxon>
    </lineage>
</organism>
<dbReference type="Proteomes" id="UP000322667">
    <property type="component" value="Chromosome D05"/>
</dbReference>
<protein>
    <submittedName>
        <fullName evidence="2">Uncharacterized protein</fullName>
    </submittedName>
</protein>
<evidence type="ECO:0000313" key="3">
    <source>
        <dbReference type="Proteomes" id="UP000322667"/>
    </source>
</evidence>
<dbReference type="EMBL" id="CM017627">
    <property type="protein sequence ID" value="TYH71227.1"/>
    <property type="molecule type" value="Genomic_DNA"/>
</dbReference>
<evidence type="ECO:0000313" key="2">
    <source>
        <dbReference type="EMBL" id="TYH71227.1"/>
    </source>
</evidence>
<sequence length="52" mass="5697">MNQRPKGKIPTPSLGPGSATKNHPPTAHHGVSPVIDGGVSVSRWRWQERHLH</sequence>
<reference evidence="2 3" key="1">
    <citation type="submission" date="2019-07" db="EMBL/GenBank/DDBJ databases">
        <title>WGS assembly of Gossypium tomentosum.</title>
        <authorList>
            <person name="Chen Z.J."/>
            <person name="Sreedasyam A."/>
            <person name="Ando A."/>
            <person name="Song Q."/>
            <person name="De L."/>
            <person name="Hulse-Kemp A."/>
            <person name="Ding M."/>
            <person name="Ye W."/>
            <person name="Kirkbride R."/>
            <person name="Jenkins J."/>
            <person name="Plott C."/>
            <person name="Lovell J."/>
            <person name="Lin Y.-M."/>
            <person name="Vaughn R."/>
            <person name="Liu B."/>
            <person name="Li W."/>
            <person name="Simpson S."/>
            <person name="Scheffler B."/>
            <person name="Saski C."/>
            <person name="Grover C."/>
            <person name="Hu G."/>
            <person name="Conover J."/>
            <person name="Carlson J."/>
            <person name="Shu S."/>
            <person name="Boston L."/>
            <person name="Williams M."/>
            <person name="Peterson D."/>
            <person name="Mcgee K."/>
            <person name="Jones D."/>
            <person name="Wendel J."/>
            <person name="Stelly D."/>
            <person name="Grimwood J."/>
            <person name="Schmutz J."/>
        </authorList>
    </citation>
    <scope>NUCLEOTIDE SEQUENCE [LARGE SCALE GENOMIC DNA]</scope>
    <source>
        <strain evidence="2">7179.01</strain>
    </source>
</reference>
<feature type="region of interest" description="Disordered" evidence="1">
    <location>
        <begin position="1"/>
        <end position="39"/>
    </location>
</feature>
<accession>A0A5D2KVX9</accession>
<keyword evidence="3" id="KW-1185">Reference proteome</keyword>
<proteinExistence type="predicted"/>
<dbReference type="AlphaFoldDB" id="A0A5D2KVX9"/>
<evidence type="ECO:0000256" key="1">
    <source>
        <dbReference type="SAM" id="MobiDB-lite"/>
    </source>
</evidence>
<gene>
    <name evidence="2" type="ORF">ES332_D05G171300v1</name>
</gene>